<organism evidence="11 12">
    <name type="scientific">Lutispora saccharofermentans</name>
    <dbReference type="NCBI Taxonomy" id="3024236"/>
    <lineage>
        <taxon>Bacteria</taxon>
        <taxon>Bacillati</taxon>
        <taxon>Bacillota</taxon>
        <taxon>Clostridia</taxon>
        <taxon>Lutisporales</taxon>
        <taxon>Lutisporaceae</taxon>
        <taxon>Lutispora</taxon>
    </lineage>
</organism>
<evidence type="ECO:0000256" key="6">
    <source>
        <dbReference type="ARBA" id="ARBA00022840"/>
    </source>
</evidence>
<evidence type="ECO:0000256" key="2">
    <source>
        <dbReference type="ARBA" id="ARBA00009441"/>
    </source>
</evidence>
<evidence type="ECO:0000256" key="4">
    <source>
        <dbReference type="ARBA" id="ARBA00022741"/>
    </source>
</evidence>
<comment type="caution">
    <text evidence="11">The sequence shown here is derived from an EMBL/GenBank/DDBJ whole genome shotgun (WGS) entry which is preliminary data.</text>
</comment>
<comment type="similarity">
    <text evidence="2 9">Belongs to the RecN family.</text>
</comment>
<protein>
    <recommendedName>
        <fullName evidence="3 9">DNA repair protein RecN</fullName>
    </recommendedName>
    <alternativeName>
        <fullName evidence="8 9">Recombination protein N</fullName>
    </alternativeName>
</protein>
<dbReference type="PANTHER" id="PTHR11059">
    <property type="entry name" value="DNA REPAIR PROTEIN RECN"/>
    <property type="match status" value="1"/>
</dbReference>
<dbReference type="EMBL" id="JAJEKE010000007">
    <property type="protein sequence ID" value="MCQ1529839.1"/>
    <property type="molecule type" value="Genomic_DNA"/>
</dbReference>
<gene>
    <name evidence="11" type="primary">recN</name>
    <name evidence="11" type="ORF">LJD61_09815</name>
</gene>
<dbReference type="InterPro" id="IPR004604">
    <property type="entry name" value="DNA_recomb/repair_RecN"/>
</dbReference>
<dbReference type="PANTHER" id="PTHR11059:SF0">
    <property type="entry name" value="DNA REPAIR PROTEIN RECN"/>
    <property type="match status" value="1"/>
</dbReference>
<dbReference type="Proteomes" id="UP001651880">
    <property type="component" value="Unassembled WGS sequence"/>
</dbReference>
<accession>A0ABT1NFJ0</accession>
<keyword evidence="6" id="KW-0067">ATP-binding</keyword>
<dbReference type="NCBIfam" id="TIGR00634">
    <property type="entry name" value="recN"/>
    <property type="match status" value="1"/>
</dbReference>
<comment type="function">
    <text evidence="1 9">May be involved in recombinational repair of damaged DNA.</text>
</comment>
<sequence length="563" mass="64142">MLHELYIKNFIIFHEERVSFTDGFNVITGETGSGKSVIIDAIGALCGGKFSKDDIRSGADKAFVQGLFILSDSLKEIEEILESYGISMEEDGSLLIQREVSMAGKSLCRINGQAVTLTMLKNISPYLIDIVAQNEHQLLFKPSMHIRFLDGFGSEEFFQIMKEIAALVDNINSLTGKLQQLYGTSQERERKLDLLKYQIDEIDNANLSLGEYEKLINRKKLLNNSEKLFNVISSIYRELFQGDEKGKSVLDNIGSSLESMENINEIDENLNDFKDTIADCFYKLEDLRNPIRKYRDNIEFDSGEIEVIEERLEIINKLARKYGNSIENILQYREEAISEYESLKNSQAVISEYEQEIDRLKEKYFEKAFLLSNMREKLSSTLEDMVEKELRDLNMTGARFIVNIEKREEHIDKEGIDKVEFMLSANPGEAEKPLIKVASGGEVSRVMLGIKSVLSRFKKHDCMVFDEIDAGIGGHTANVVGQKLYNISKFIQTICITHLPQIACYSDNHINVSKHIESNKTFSEIKNLTEEERISEIAKMIALGNDYDFSLSMAKELLESKKA</sequence>
<dbReference type="InterPro" id="IPR003395">
    <property type="entry name" value="RecF/RecN/SMC_N"/>
</dbReference>
<evidence type="ECO:0000313" key="11">
    <source>
        <dbReference type="EMBL" id="MCQ1529839.1"/>
    </source>
</evidence>
<name>A0ABT1NFJ0_9FIRM</name>
<evidence type="ECO:0000259" key="10">
    <source>
        <dbReference type="Pfam" id="PF02463"/>
    </source>
</evidence>
<feature type="domain" description="RecF/RecN/SMC N-terminal" evidence="10">
    <location>
        <begin position="1"/>
        <end position="514"/>
    </location>
</feature>
<evidence type="ECO:0000256" key="3">
    <source>
        <dbReference type="ARBA" id="ARBA00021315"/>
    </source>
</evidence>
<proteinExistence type="inferred from homology"/>
<evidence type="ECO:0000256" key="5">
    <source>
        <dbReference type="ARBA" id="ARBA00022763"/>
    </source>
</evidence>
<evidence type="ECO:0000256" key="9">
    <source>
        <dbReference type="PIRNR" id="PIRNR003128"/>
    </source>
</evidence>
<dbReference type="InterPro" id="IPR027417">
    <property type="entry name" value="P-loop_NTPase"/>
</dbReference>
<keyword evidence="4" id="KW-0547">Nucleotide-binding</keyword>
<evidence type="ECO:0000256" key="7">
    <source>
        <dbReference type="ARBA" id="ARBA00023204"/>
    </source>
</evidence>
<dbReference type="Pfam" id="PF02463">
    <property type="entry name" value="SMC_N"/>
    <property type="match status" value="1"/>
</dbReference>
<dbReference type="SUPFAM" id="SSF52540">
    <property type="entry name" value="P-loop containing nucleoside triphosphate hydrolases"/>
    <property type="match status" value="1"/>
</dbReference>
<reference evidence="11 12" key="1">
    <citation type="submission" date="2021-10" db="EMBL/GenBank/DDBJ databases">
        <title>Lutispora strain m25 sp. nov., a thermophilic, non-spore-forming bacterium isolated from a lab-scale methanogenic bioreactor digesting anaerobic sludge.</title>
        <authorList>
            <person name="El Houari A."/>
            <person name="Mcdonald J."/>
        </authorList>
    </citation>
    <scope>NUCLEOTIDE SEQUENCE [LARGE SCALE GENOMIC DNA]</scope>
    <source>
        <strain evidence="12">m25</strain>
    </source>
</reference>
<dbReference type="RefSeq" id="WP_255227357.1">
    <property type="nucleotide sequence ID" value="NZ_JAJEKE010000007.1"/>
</dbReference>
<keyword evidence="5 9" id="KW-0227">DNA damage</keyword>
<dbReference type="Gene3D" id="3.40.50.300">
    <property type="entry name" value="P-loop containing nucleotide triphosphate hydrolases"/>
    <property type="match status" value="2"/>
</dbReference>
<keyword evidence="7 9" id="KW-0234">DNA repair</keyword>
<dbReference type="PIRSF" id="PIRSF003128">
    <property type="entry name" value="RecN"/>
    <property type="match status" value="1"/>
</dbReference>
<evidence type="ECO:0000313" key="12">
    <source>
        <dbReference type="Proteomes" id="UP001651880"/>
    </source>
</evidence>
<keyword evidence="12" id="KW-1185">Reference proteome</keyword>
<evidence type="ECO:0000256" key="1">
    <source>
        <dbReference type="ARBA" id="ARBA00003618"/>
    </source>
</evidence>
<evidence type="ECO:0000256" key="8">
    <source>
        <dbReference type="ARBA" id="ARBA00033408"/>
    </source>
</evidence>
<dbReference type="CDD" id="cd03241">
    <property type="entry name" value="ABC_RecN"/>
    <property type="match status" value="2"/>
</dbReference>